<dbReference type="InterPro" id="IPR014284">
    <property type="entry name" value="RNA_pol_sigma-70_dom"/>
</dbReference>
<evidence type="ECO:0000259" key="6">
    <source>
        <dbReference type="Pfam" id="PF08281"/>
    </source>
</evidence>
<dbReference type="PANTHER" id="PTHR43133:SF62">
    <property type="entry name" value="RNA POLYMERASE SIGMA FACTOR SIGZ"/>
    <property type="match status" value="1"/>
</dbReference>
<evidence type="ECO:0000313" key="7">
    <source>
        <dbReference type="EMBL" id="CAA6804281.1"/>
    </source>
</evidence>
<dbReference type="EMBL" id="CACVAV010000071">
    <property type="protein sequence ID" value="CAA6804281.1"/>
    <property type="molecule type" value="Genomic_DNA"/>
</dbReference>
<dbReference type="Gene3D" id="1.10.10.10">
    <property type="entry name" value="Winged helix-like DNA-binding domain superfamily/Winged helix DNA-binding domain"/>
    <property type="match status" value="1"/>
</dbReference>
<comment type="similarity">
    <text evidence="1">Belongs to the sigma-70 factor family. ECF subfamily.</text>
</comment>
<dbReference type="GO" id="GO:0016987">
    <property type="term" value="F:sigma factor activity"/>
    <property type="evidence" value="ECO:0007669"/>
    <property type="project" value="UniProtKB-KW"/>
</dbReference>
<accession>A0A6S6S7F4</accession>
<evidence type="ECO:0000256" key="3">
    <source>
        <dbReference type="ARBA" id="ARBA00023082"/>
    </source>
</evidence>
<dbReference type="Pfam" id="PF04542">
    <property type="entry name" value="Sigma70_r2"/>
    <property type="match status" value="1"/>
</dbReference>
<dbReference type="InterPro" id="IPR036388">
    <property type="entry name" value="WH-like_DNA-bd_sf"/>
</dbReference>
<dbReference type="Gene3D" id="1.10.1740.10">
    <property type="match status" value="1"/>
</dbReference>
<name>A0A6S6S7F4_9GAMM</name>
<evidence type="ECO:0008006" key="8">
    <source>
        <dbReference type="Google" id="ProtNLM"/>
    </source>
</evidence>
<reference evidence="7" key="1">
    <citation type="submission" date="2020-01" db="EMBL/GenBank/DDBJ databases">
        <authorList>
            <person name="Meier V. D."/>
            <person name="Meier V D."/>
        </authorList>
    </citation>
    <scope>NUCLEOTIDE SEQUENCE</scope>
    <source>
        <strain evidence="7">HLG_WM_MAG_08</strain>
    </source>
</reference>
<evidence type="ECO:0000259" key="5">
    <source>
        <dbReference type="Pfam" id="PF04542"/>
    </source>
</evidence>
<dbReference type="SUPFAM" id="SSF88946">
    <property type="entry name" value="Sigma2 domain of RNA polymerase sigma factors"/>
    <property type="match status" value="1"/>
</dbReference>
<dbReference type="Pfam" id="PF08281">
    <property type="entry name" value="Sigma70_r4_2"/>
    <property type="match status" value="1"/>
</dbReference>
<dbReference type="InterPro" id="IPR007627">
    <property type="entry name" value="RNA_pol_sigma70_r2"/>
</dbReference>
<dbReference type="CDD" id="cd06171">
    <property type="entry name" value="Sigma70_r4"/>
    <property type="match status" value="1"/>
</dbReference>
<feature type="non-terminal residue" evidence="7">
    <location>
        <position position="1"/>
    </location>
</feature>
<dbReference type="SUPFAM" id="SSF88659">
    <property type="entry name" value="Sigma3 and sigma4 domains of RNA polymerase sigma factors"/>
    <property type="match status" value="1"/>
</dbReference>
<evidence type="ECO:0000256" key="4">
    <source>
        <dbReference type="ARBA" id="ARBA00023163"/>
    </source>
</evidence>
<protein>
    <recommendedName>
        <fullName evidence="8">RNA polymerase subunit sigma-24</fullName>
    </recommendedName>
</protein>
<dbReference type="GO" id="GO:0006352">
    <property type="term" value="P:DNA-templated transcription initiation"/>
    <property type="evidence" value="ECO:0007669"/>
    <property type="project" value="InterPro"/>
</dbReference>
<keyword evidence="4" id="KW-0804">Transcription</keyword>
<dbReference type="PANTHER" id="PTHR43133">
    <property type="entry name" value="RNA POLYMERASE ECF-TYPE SIGMA FACTO"/>
    <property type="match status" value="1"/>
</dbReference>
<dbReference type="NCBIfam" id="TIGR02937">
    <property type="entry name" value="sigma70-ECF"/>
    <property type="match status" value="1"/>
</dbReference>
<keyword evidence="2" id="KW-0805">Transcription regulation</keyword>
<gene>
    <name evidence="7" type="ORF">HELGO_WM75526</name>
</gene>
<dbReference type="InterPro" id="IPR013249">
    <property type="entry name" value="RNA_pol_sigma70_r4_t2"/>
</dbReference>
<evidence type="ECO:0000256" key="2">
    <source>
        <dbReference type="ARBA" id="ARBA00023015"/>
    </source>
</evidence>
<dbReference type="GO" id="GO:0003677">
    <property type="term" value="F:DNA binding"/>
    <property type="evidence" value="ECO:0007669"/>
    <property type="project" value="InterPro"/>
</dbReference>
<organism evidence="7">
    <name type="scientific">uncultured Thiotrichaceae bacterium</name>
    <dbReference type="NCBI Taxonomy" id="298394"/>
    <lineage>
        <taxon>Bacteria</taxon>
        <taxon>Pseudomonadati</taxon>
        <taxon>Pseudomonadota</taxon>
        <taxon>Gammaproteobacteria</taxon>
        <taxon>Thiotrichales</taxon>
        <taxon>Thiotrichaceae</taxon>
        <taxon>environmental samples</taxon>
    </lineage>
</organism>
<keyword evidence="3" id="KW-0731">Sigma factor</keyword>
<dbReference type="InterPro" id="IPR039425">
    <property type="entry name" value="RNA_pol_sigma-70-like"/>
</dbReference>
<sequence>ERHEEVLVEPIPDPLLVMLERIKKGEEAALEALYNATVSRVYGLAVKIVNNPELAEEVVGDVFLQVWRKARDFDAERAVPLAWLLMICRSRALDKLRREKRITKNQCQHYENAEPEAMNVKSPLETASCHEMSGYVREALLQLNDQQHQLIILAFYKGMSHQEISDYTGNPLGTVKSGIRRAQILLRQIMSREDCKKGEAYG</sequence>
<evidence type="ECO:0000256" key="1">
    <source>
        <dbReference type="ARBA" id="ARBA00010641"/>
    </source>
</evidence>
<feature type="domain" description="RNA polymerase sigma-70 region 2" evidence="5">
    <location>
        <begin position="33"/>
        <end position="101"/>
    </location>
</feature>
<dbReference type="InterPro" id="IPR013324">
    <property type="entry name" value="RNA_pol_sigma_r3/r4-like"/>
</dbReference>
<dbReference type="InterPro" id="IPR013325">
    <property type="entry name" value="RNA_pol_sigma_r2"/>
</dbReference>
<feature type="domain" description="RNA polymerase sigma factor 70 region 4 type 2" evidence="6">
    <location>
        <begin position="135"/>
        <end position="182"/>
    </location>
</feature>
<proteinExistence type="inferred from homology"/>
<dbReference type="AlphaFoldDB" id="A0A6S6S7F4"/>